<keyword evidence="5" id="KW-1185">Reference proteome</keyword>
<feature type="transmembrane region" description="Helical" evidence="2">
    <location>
        <begin position="1493"/>
        <end position="1515"/>
    </location>
</feature>
<sequence length="2097" mass="220540">MSAVTPVRQQQPEPPRRKRAKRSTPLREKWARRTPPSPDAVLAQAGKPLEPGVGRAMEEWLGHDFSAVRIHSDRDAAALAALVGADAVAVGQDIFFAAGRYRPETAQGLRLLAHELLHTVQMPDAPGRLRLGRQDGTLSRPLDGVEREAEERVDRAYGDRSAAAGGGGERAVTERGAQPVSWLRFISVDVSQLRAEQLDPAALVDRIVAGVERTLRGDPADAAGRVRQQLVRLAPELRSAVLDRLRQRLPSADYLRVEQLVVAAETSAGTPVDTAVVPEPVVEPAERERTERRDRAEQKAGDERGRADLDRDGRDEERQGAEDQDRERAGQDAARKDERDERDAEREKGVAFDDQRRKDSAEEDRQKREDEEHRKATEKGERPAAEGEEQPAAEDRPAQAQAAAGGAAEPPAVAAPGAGTDGAGPEPIGQAPVVGAQVGTAAPVGGSGADPVREDRAEEAANDPQGPLARHGLAKEKGGRDEPPEQEKPLHTEAGAESEVPAPEAAAEPEPPQQAADRAEQEAGADRPAPDPVPKTDPDLSAVPTADEELKAAQGTTPPRPRELPSMPAPPPVEAEPRDLDRAEQAEQAAEPELERADAEAPQDRAVQAEGEEAASDSPGTASAVEATAAVGGSGGPAEATPATPTATAAPAAAEPAATAAGPASAAPAAAPATAAPAVAGDSVGPATGPETLGREADGAGPGPAGTSAVSRGTALGPGARVPGEPRPTEPMPGDPQLAEAAPGGGPVAAQSAAPGQPGPEGAAPGAGPEGSLETGGGGCAGAPAATTETDAQGGGCGGGGGAPAPAERKPQAQPPDVSGQEPTAALATISSQPPARMPQALGGVDQAVSTTVGQEHQDLRDAPPTLERPSGAPRTQTGAPQTGEPVSTAVEPMTEVTPRTLAAQREAHPPPTANTPNPAMRVREPVVAGGHEDKASDAEIQQLQGAVNGVPTTDDRLYTTVGAAPRVRLEGGTDPALADEQHRQTEDRINRTHALGRQDAAVGLGEDRIYPDAPGETLTASVPGRTPAGGAPAAAGGPGAGGTDPDTVSAVAVQERGPQIQAGFADGQGRMGQARQDRQNQSDQARADNRAQVQQAIAENGDQQAAVRQEAREDAAGRRGEWRDEQDKAVEDNTRTATGAHAKAREDAGAKKTEADADIDKRRNEDNERIGRERKAAEEKARKEREAKKQESSGWWGWVKSKVKAAFDALVSVIKGLFDLAVRAIDAIKEGFKKAVNGLIDLAAKAITGIIKGLANVLLAVVSVIGTVFPGIAEKMRKAIVSMRDAAVAKVQQLADRLKKAVNALIDALAGALVAVLRVYEKLLLAAVEVVRGVVMKAIEFVDSAIKLLGEVAALVKDIAPDPIGWIRKLGAAAKEGVRTFLWGAIRTAVKAWFNEKVESVVGIGKLLWNVLVKGCMSVAQIGRMAWQAIVKSLPAMIISIVIEKLIGLIVPAAGGIIAIAQGVMAAYQSISKVIAAFSAFLTFLKAVKAGGVAAACLFANAVAAGAVALLEFITNFLMARIGRALKGVGTKLKGIAEKIMKGLGRGARAVKKAAGRAVNAAREAVRRGVTAVKGGAVATARAVRRGVTAGARAVRSGARRVGAAARSGLRGAADGVRRAAGAVGRVVGPALKTVNRTIKRLGGKLANSRLGRALKASARKLKNLVAKGKEKFRDWRKKVADRRRQNRRDRKKKPQESKDARLARIVARIRPTVKRLLDRGIGRRIMSGVLLGLRAWYRLSDLAASAGRHFDVKAWLNPVTAVIAGIEFDPKALVSHLHRVARAIIEEGRRSGSPHVERTKAHSQTKRRLTPQEQAQLPVKKQRELIEVRPGARGHDVQAVIDRDPKANPATQSIIRYLDEGHGYSHDVKRKQGGRWITEPVSKKRIQVGADPQNQLVLMEDPESRRLRALRYSELSEKIAGTDPRQQRRIAMGALARLGGRTPAGSEAGVSDELSTWIVHAEARRNPAALATSALALDTVASTPRDKGMPDLERVTRDLPMAPQGAQQSARDLDKVLADPGKSLDDAPKGARELAQAEINVVKLWVETLNIVTDDDTSAKDVQKRLEKAIEERLFDIYALTPTERSSVRREVGSR</sequence>
<organism evidence="4 5">
    <name type="scientific">Streptomyces griseoruber</name>
    <dbReference type="NCBI Taxonomy" id="1943"/>
    <lineage>
        <taxon>Bacteria</taxon>
        <taxon>Bacillati</taxon>
        <taxon>Actinomycetota</taxon>
        <taxon>Actinomycetes</taxon>
        <taxon>Kitasatosporales</taxon>
        <taxon>Streptomycetaceae</taxon>
        <taxon>Streptomyces</taxon>
    </lineage>
</organism>
<accession>A0A101T419</accession>
<feature type="transmembrane region" description="Helical" evidence="2">
    <location>
        <begin position="1467"/>
        <end position="1486"/>
    </location>
</feature>
<dbReference type="Proteomes" id="UP000052982">
    <property type="component" value="Unassembled WGS sequence"/>
</dbReference>
<feature type="compositionally biased region" description="Basic and acidic residues" evidence="1">
    <location>
        <begin position="1144"/>
        <end position="1191"/>
    </location>
</feature>
<dbReference type="InterPro" id="IPR025295">
    <property type="entry name" value="eCIS_core_dom"/>
</dbReference>
<feature type="compositionally biased region" description="Basic and acidic residues" evidence="1">
    <location>
        <begin position="1076"/>
        <end position="1090"/>
    </location>
</feature>
<evidence type="ECO:0000256" key="2">
    <source>
        <dbReference type="SAM" id="Phobius"/>
    </source>
</evidence>
<feature type="compositionally biased region" description="Low complexity" evidence="1">
    <location>
        <begin position="493"/>
        <end position="516"/>
    </location>
</feature>
<feature type="compositionally biased region" description="Pro residues" evidence="1">
    <location>
        <begin position="725"/>
        <end position="734"/>
    </location>
</feature>
<evidence type="ECO:0000259" key="3">
    <source>
        <dbReference type="Pfam" id="PF13699"/>
    </source>
</evidence>
<feature type="compositionally biased region" description="Gly residues" evidence="1">
    <location>
        <begin position="793"/>
        <end position="803"/>
    </location>
</feature>
<feature type="compositionally biased region" description="Basic and acidic residues" evidence="1">
    <location>
        <begin position="980"/>
        <end position="991"/>
    </location>
</feature>
<feature type="compositionally biased region" description="Basic and acidic residues" evidence="1">
    <location>
        <begin position="473"/>
        <end position="491"/>
    </location>
</feature>
<keyword evidence="2" id="KW-0472">Membrane</keyword>
<dbReference type="Pfam" id="PF13699">
    <property type="entry name" value="eCIS_core"/>
    <property type="match status" value="1"/>
</dbReference>
<feature type="compositionally biased region" description="Basic and acidic residues" evidence="1">
    <location>
        <begin position="575"/>
        <end position="585"/>
    </location>
</feature>
<name>A0A101T419_9ACTN</name>
<keyword evidence="2" id="KW-0812">Transmembrane</keyword>
<feature type="domain" description="eCIS core" evidence="3">
    <location>
        <begin position="48"/>
        <end position="122"/>
    </location>
</feature>
<feature type="compositionally biased region" description="Basic and acidic residues" evidence="1">
    <location>
        <begin position="1790"/>
        <end position="1802"/>
    </location>
</feature>
<keyword evidence="2" id="KW-1133">Transmembrane helix</keyword>
<dbReference type="RefSeq" id="WP_055632210.1">
    <property type="nucleotide sequence ID" value="NZ_KQ948765.1"/>
</dbReference>
<dbReference type="STRING" id="1943.AQJ64_12010"/>
<feature type="compositionally biased region" description="Basic and acidic residues" evidence="1">
    <location>
        <begin position="593"/>
        <end position="603"/>
    </location>
</feature>
<feature type="transmembrane region" description="Helical" evidence="2">
    <location>
        <begin position="1435"/>
        <end position="1461"/>
    </location>
</feature>
<feature type="region of interest" description="Disordered" evidence="1">
    <location>
        <begin position="127"/>
        <end position="151"/>
    </location>
</feature>
<feature type="region of interest" description="Disordered" evidence="1">
    <location>
        <begin position="1679"/>
        <end position="1701"/>
    </location>
</feature>
<dbReference type="EMBL" id="LMWW01000013">
    <property type="protein sequence ID" value="KUN85428.1"/>
    <property type="molecule type" value="Genomic_DNA"/>
</dbReference>
<comment type="caution">
    <text evidence="4">The sequence shown here is derived from an EMBL/GenBank/DDBJ whole genome shotgun (WGS) entry which is preliminary data.</text>
</comment>
<evidence type="ECO:0000313" key="4">
    <source>
        <dbReference type="EMBL" id="KUN85428.1"/>
    </source>
</evidence>
<feature type="compositionally biased region" description="Basic and acidic residues" evidence="1">
    <location>
        <begin position="284"/>
        <end position="385"/>
    </location>
</feature>
<feature type="compositionally biased region" description="Basic and acidic residues" evidence="1">
    <location>
        <begin position="517"/>
        <end position="538"/>
    </location>
</feature>
<feature type="compositionally biased region" description="Low complexity" evidence="1">
    <location>
        <begin position="637"/>
        <end position="681"/>
    </location>
</feature>
<feature type="compositionally biased region" description="Basic and acidic residues" evidence="1">
    <location>
        <begin position="1110"/>
        <end position="1135"/>
    </location>
</feature>
<dbReference type="PANTHER" id="PTHR34491:SF156">
    <property type="entry name" value="KINESIN MOTOR DOMAIN-CONTAINING PROTEIN"/>
    <property type="match status" value="1"/>
</dbReference>
<protein>
    <recommendedName>
        <fullName evidence="3">eCIS core domain-containing protein</fullName>
    </recommendedName>
</protein>
<reference evidence="4 5" key="1">
    <citation type="submission" date="2015-10" db="EMBL/GenBank/DDBJ databases">
        <title>Draft genome sequence of Streptomyces griseoruber DSM 40281, type strain for the species Streptomyces griseoruber.</title>
        <authorList>
            <person name="Ruckert C."/>
            <person name="Winkler A."/>
            <person name="Kalinowski J."/>
            <person name="Kampfer P."/>
            <person name="Glaeser S."/>
        </authorList>
    </citation>
    <scope>NUCLEOTIDE SEQUENCE [LARGE SCALE GENOMIC DNA]</scope>
    <source>
        <strain evidence="4 5">DSM 40281</strain>
    </source>
</reference>
<feature type="compositionally biased region" description="Polar residues" evidence="1">
    <location>
        <begin position="1092"/>
        <end position="1104"/>
    </location>
</feature>
<feature type="compositionally biased region" description="Low complexity" evidence="1">
    <location>
        <begin position="398"/>
        <end position="427"/>
    </location>
</feature>
<evidence type="ECO:0000256" key="1">
    <source>
        <dbReference type="SAM" id="MobiDB-lite"/>
    </source>
</evidence>
<evidence type="ECO:0000313" key="5">
    <source>
        <dbReference type="Proteomes" id="UP000052982"/>
    </source>
</evidence>
<feature type="compositionally biased region" description="Low complexity" evidence="1">
    <location>
        <begin position="748"/>
        <end position="773"/>
    </location>
</feature>
<feature type="region of interest" description="Disordered" evidence="1">
    <location>
        <begin position="947"/>
        <end position="1191"/>
    </location>
</feature>
<feature type="region of interest" description="Disordered" evidence="1">
    <location>
        <begin position="271"/>
        <end position="921"/>
    </location>
</feature>
<dbReference type="OrthoDB" id="9153660at2"/>
<feature type="transmembrane region" description="Helical" evidence="2">
    <location>
        <begin position="1254"/>
        <end position="1274"/>
    </location>
</feature>
<dbReference type="PANTHER" id="PTHR34491">
    <property type="entry name" value="A-TYPE INCLUSION PROTEIN, PUTATIVE-RELATED"/>
    <property type="match status" value="1"/>
</dbReference>
<feature type="compositionally biased region" description="Low complexity" evidence="1">
    <location>
        <begin position="271"/>
        <end position="283"/>
    </location>
</feature>
<gene>
    <name evidence="4" type="ORF">AQJ64_12010</name>
</gene>
<feature type="region of interest" description="Disordered" evidence="1">
    <location>
        <begin position="1790"/>
        <end position="1814"/>
    </location>
</feature>
<feature type="compositionally biased region" description="Basic residues" evidence="1">
    <location>
        <begin position="1679"/>
        <end position="1695"/>
    </location>
</feature>
<feature type="region of interest" description="Disordered" evidence="1">
    <location>
        <begin position="1"/>
        <end position="42"/>
    </location>
</feature>
<proteinExistence type="predicted"/>